<sequence>MKVKRNREEAESDPPPWRVVRLAARDRETRKKQGGTMKSKQKKVLCEKLEIIKDGCKGTAKGLFFTKYNIQDYNHYRMQGDSRKFEAGTMDRAVSISTVSAYDTLQKALDHTGKIKVERGDLGENILIDGPPATATTVGSKDASGLFVGAKIRVGSALLEVTEANNPCYRFNTQSWAPHAKEIWGNSAPDGNCAKWFKSPQCPLNHQVNPGVRGWLARVVEEGETRTGDQAQLVLGEEEEVEQTEEVVPDAARPFKKQKVKK</sequence>
<evidence type="ECO:0000313" key="4">
    <source>
        <dbReference type="Proteomes" id="UP001153069"/>
    </source>
</evidence>
<dbReference type="GO" id="GO:0030170">
    <property type="term" value="F:pyridoxal phosphate binding"/>
    <property type="evidence" value="ECO:0007669"/>
    <property type="project" value="InterPro"/>
</dbReference>
<dbReference type="AlphaFoldDB" id="A0A9N8HFI0"/>
<accession>A0A9N8HFI0</accession>
<dbReference type="Proteomes" id="UP001153069">
    <property type="component" value="Unassembled WGS sequence"/>
</dbReference>
<dbReference type="InterPro" id="IPR011037">
    <property type="entry name" value="Pyrv_Knase-like_insert_dom_sf"/>
</dbReference>
<protein>
    <recommendedName>
        <fullName evidence="2">MOSC domain-containing protein</fullName>
    </recommendedName>
</protein>
<dbReference type="InterPro" id="IPR005302">
    <property type="entry name" value="MoCF_Sase_C"/>
</dbReference>
<name>A0A9N8HFI0_9STRA</name>
<dbReference type="GO" id="GO:0003824">
    <property type="term" value="F:catalytic activity"/>
    <property type="evidence" value="ECO:0007669"/>
    <property type="project" value="InterPro"/>
</dbReference>
<dbReference type="PANTHER" id="PTHR30212">
    <property type="entry name" value="PROTEIN YIIM"/>
    <property type="match status" value="1"/>
</dbReference>
<dbReference type="EMBL" id="CAICTM010000350">
    <property type="protein sequence ID" value="CAB9508528.1"/>
    <property type="molecule type" value="Genomic_DNA"/>
</dbReference>
<comment type="caution">
    <text evidence="3">The sequence shown here is derived from an EMBL/GenBank/DDBJ whole genome shotgun (WGS) entry which is preliminary data.</text>
</comment>
<feature type="region of interest" description="Disordered" evidence="1">
    <location>
        <begin position="237"/>
        <end position="262"/>
    </location>
</feature>
<dbReference type="SUPFAM" id="SSF50800">
    <property type="entry name" value="PK beta-barrel domain-like"/>
    <property type="match status" value="1"/>
</dbReference>
<dbReference type="GO" id="GO:0030151">
    <property type="term" value="F:molybdenum ion binding"/>
    <property type="evidence" value="ECO:0007669"/>
    <property type="project" value="InterPro"/>
</dbReference>
<proteinExistence type="predicted"/>
<feature type="domain" description="MOSC" evidence="2">
    <location>
        <begin position="43"/>
        <end position="234"/>
    </location>
</feature>
<dbReference type="Pfam" id="PF03473">
    <property type="entry name" value="MOSC"/>
    <property type="match status" value="1"/>
</dbReference>
<dbReference type="Gene3D" id="2.40.33.20">
    <property type="entry name" value="PK beta-barrel domain-like"/>
    <property type="match status" value="1"/>
</dbReference>
<keyword evidence="4" id="KW-1185">Reference proteome</keyword>
<evidence type="ECO:0000313" key="3">
    <source>
        <dbReference type="EMBL" id="CAB9508528.1"/>
    </source>
</evidence>
<dbReference type="PROSITE" id="PS51340">
    <property type="entry name" value="MOSC"/>
    <property type="match status" value="1"/>
</dbReference>
<gene>
    <name evidence="3" type="ORF">SEMRO_351_G123830.1</name>
</gene>
<reference evidence="3" key="1">
    <citation type="submission" date="2020-06" db="EMBL/GenBank/DDBJ databases">
        <authorList>
            <consortium name="Plant Systems Biology data submission"/>
        </authorList>
    </citation>
    <scope>NUCLEOTIDE SEQUENCE</scope>
    <source>
        <strain evidence="3">D6</strain>
    </source>
</reference>
<dbReference type="InterPro" id="IPR052353">
    <property type="entry name" value="Benzoxazolinone_Detox_Enz"/>
</dbReference>
<dbReference type="PANTHER" id="PTHR30212:SF2">
    <property type="entry name" value="PROTEIN YIIM"/>
    <property type="match status" value="1"/>
</dbReference>
<feature type="compositionally biased region" description="Acidic residues" evidence="1">
    <location>
        <begin position="237"/>
        <end position="248"/>
    </location>
</feature>
<evidence type="ECO:0000256" key="1">
    <source>
        <dbReference type="SAM" id="MobiDB-lite"/>
    </source>
</evidence>
<organism evidence="3 4">
    <name type="scientific">Seminavis robusta</name>
    <dbReference type="NCBI Taxonomy" id="568900"/>
    <lineage>
        <taxon>Eukaryota</taxon>
        <taxon>Sar</taxon>
        <taxon>Stramenopiles</taxon>
        <taxon>Ochrophyta</taxon>
        <taxon>Bacillariophyta</taxon>
        <taxon>Bacillariophyceae</taxon>
        <taxon>Bacillariophycidae</taxon>
        <taxon>Naviculales</taxon>
        <taxon>Naviculaceae</taxon>
        <taxon>Seminavis</taxon>
    </lineage>
</organism>
<evidence type="ECO:0000259" key="2">
    <source>
        <dbReference type="PROSITE" id="PS51340"/>
    </source>
</evidence>